<evidence type="ECO:0000256" key="1">
    <source>
        <dbReference type="ARBA" id="ARBA00044953"/>
    </source>
</evidence>
<name>A0A0L7LNC5_OPEBR</name>
<dbReference type="Pfam" id="PF10223">
    <property type="entry name" value="Menorin_N"/>
    <property type="match status" value="2"/>
</dbReference>
<dbReference type="PANTHER" id="PTHR21184:SF6">
    <property type="entry name" value="CONSERVED PLASMA MEMBRANE PROTEIN"/>
    <property type="match status" value="1"/>
</dbReference>
<dbReference type="Proteomes" id="UP000037510">
    <property type="component" value="Unassembled WGS sequence"/>
</dbReference>
<feature type="non-terminal residue" evidence="3">
    <location>
        <position position="1"/>
    </location>
</feature>
<feature type="domain" description="Menorin-like" evidence="2">
    <location>
        <begin position="81"/>
        <end position="191"/>
    </location>
</feature>
<feature type="non-terminal residue" evidence="3">
    <location>
        <position position="204"/>
    </location>
</feature>
<evidence type="ECO:0000313" key="3">
    <source>
        <dbReference type="EMBL" id="KOB76696.1"/>
    </source>
</evidence>
<comment type="similarity">
    <text evidence="1">Belongs to the menorin family.</text>
</comment>
<dbReference type="AlphaFoldDB" id="A0A0L7LNC5"/>
<accession>A0A0L7LNC5</accession>
<dbReference type="GO" id="GO:0005615">
    <property type="term" value="C:extracellular space"/>
    <property type="evidence" value="ECO:0007669"/>
    <property type="project" value="TreeGrafter"/>
</dbReference>
<keyword evidence="4" id="KW-1185">Reference proteome</keyword>
<organism evidence="3 4">
    <name type="scientific">Operophtera brumata</name>
    <name type="common">Winter moth</name>
    <name type="synonym">Phalaena brumata</name>
    <dbReference type="NCBI Taxonomy" id="104452"/>
    <lineage>
        <taxon>Eukaryota</taxon>
        <taxon>Metazoa</taxon>
        <taxon>Ecdysozoa</taxon>
        <taxon>Arthropoda</taxon>
        <taxon>Hexapoda</taxon>
        <taxon>Insecta</taxon>
        <taxon>Pterygota</taxon>
        <taxon>Neoptera</taxon>
        <taxon>Endopterygota</taxon>
        <taxon>Lepidoptera</taxon>
        <taxon>Glossata</taxon>
        <taxon>Ditrysia</taxon>
        <taxon>Geometroidea</taxon>
        <taxon>Geometridae</taxon>
        <taxon>Larentiinae</taxon>
        <taxon>Operophtera</taxon>
    </lineage>
</organism>
<reference evidence="3 4" key="1">
    <citation type="journal article" date="2015" name="Genome Biol. Evol.">
        <title>The genome of winter moth (Operophtera brumata) provides a genomic perspective on sexual dimorphism and phenology.</title>
        <authorList>
            <person name="Derks M.F."/>
            <person name="Smit S."/>
            <person name="Salis L."/>
            <person name="Schijlen E."/>
            <person name="Bossers A."/>
            <person name="Mateman C."/>
            <person name="Pijl A.S."/>
            <person name="de Ridder D."/>
            <person name="Groenen M.A."/>
            <person name="Visser M.E."/>
            <person name="Megens H.J."/>
        </authorList>
    </citation>
    <scope>NUCLEOTIDE SEQUENCE [LARGE SCALE GENOMIC DNA]</scope>
    <source>
        <strain evidence="3">WM2013NL</strain>
        <tissue evidence="3">Head and thorax</tissue>
    </source>
</reference>
<protein>
    <recommendedName>
        <fullName evidence="2">Menorin-like domain-containing protein</fullName>
    </recommendedName>
</protein>
<dbReference type="EMBL" id="JTDY01000553">
    <property type="protein sequence ID" value="KOB76696.1"/>
    <property type="molecule type" value="Genomic_DNA"/>
</dbReference>
<evidence type="ECO:0000259" key="2">
    <source>
        <dbReference type="Pfam" id="PF10223"/>
    </source>
</evidence>
<dbReference type="InterPro" id="IPR019356">
    <property type="entry name" value="Menorin_dom"/>
</dbReference>
<proteinExistence type="inferred from homology"/>
<comment type="caution">
    <text evidence="3">The sequence shown here is derived from an EMBL/GenBank/DDBJ whole genome shotgun (WGS) entry which is preliminary data.</text>
</comment>
<gene>
    <name evidence="3" type="ORF">OBRU01_05300</name>
</gene>
<evidence type="ECO:0000313" key="4">
    <source>
        <dbReference type="Proteomes" id="UP000037510"/>
    </source>
</evidence>
<dbReference type="STRING" id="104452.A0A0L7LNC5"/>
<dbReference type="PANTHER" id="PTHR21184">
    <property type="entry name" value="MENORIN (DENDRITIC BRANCHING PROTEIN)"/>
    <property type="match status" value="1"/>
</dbReference>
<feature type="domain" description="Menorin-like" evidence="2">
    <location>
        <begin position="1"/>
        <end position="76"/>
    </location>
</feature>
<sequence length="204" mass="22036">MLEADIVLGHVIGKESGPPIPIMAHPPATTSDLALSDFLSTVAQYNNVNPKQKGVKLDFKGIEAFEKSQELIAPYSKPGLATKHSRAVLSLGWTTRFGGDVTEGEYSRTQIGAMIKAVDRNHVNQTVTFAVRAGLASNSQPVLLDLMRETARFNCSLTVWSSQGDPVKPERLRALIRTVGLEKIYLDVPSAVAQELNLPGPATS</sequence>